<evidence type="ECO:0000256" key="10">
    <source>
        <dbReference type="SAM" id="Phobius"/>
    </source>
</evidence>
<dbReference type="PROSITE" id="PS50262">
    <property type="entry name" value="G_PROTEIN_RECEP_F1_2"/>
    <property type="match status" value="1"/>
</dbReference>
<gene>
    <name evidence="12" type="ORF">PLOB_00038599</name>
</gene>
<feature type="transmembrane region" description="Helical" evidence="10">
    <location>
        <begin position="71"/>
        <end position="99"/>
    </location>
</feature>
<evidence type="ECO:0000313" key="13">
    <source>
        <dbReference type="Proteomes" id="UP001159405"/>
    </source>
</evidence>
<keyword evidence="4 10" id="KW-1133">Transmembrane helix</keyword>
<comment type="caution">
    <text evidence="12">The sequence shown here is derived from an EMBL/GenBank/DDBJ whole genome shotgun (WGS) entry which is preliminary data.</text>
</comment>
<accession>A0ABN8P7E0</accession>
<dbReference type="CDD" id="cd00637">
    <property type="entry name" value="7tm_classA_rhodopsin-like"/>
    <property type="match status" value="1"/>
</dbReference>
<feature type="transmembrane region" description="Helical" evidence="10">
    <location>
        <begin position="34"/>
        <end position="59"/>
    </location>
</feature>
<keyword evidence="6 10" id="KW-0472">Membrane</keyword>
<keyword evidence="2" id="KW-1003">Cell membrane</keyword>
<feature type="domain" description="G-protein coupled receptors family 1 profile" evidence="11">
    <location>
        <begin position="51"/>
        <end position="292"/>
    </location>
</feature>
<dbReference type="PANTHER" id="PTHR24246:SF27">
    <property type="entry name" value="ADENOSINE RECEPTOR, ISOFORM A"/>
    <property type="match status" value="1"/>
</dbReference>
<keyword evidence="3 10" id="KW-0812">Transmembrane</keyword>
<sequence>MAEPTNFTEYLTEKMIRDLYCSKRFTAGQVHNELIFLSVLNTLLATSAFLGNTLILVALRKESSLHPPFKLMYCNLAITDLCVGIIAEPLCVVYFMSVVNETWDVCLNTHLILAITGTILCAESLVTVAAISVDRLLALSLGLRYRQVITLKRAYTAVIVMWVLSIVCTSSYFWNPPIYQYSAYITIALCLLISVFSYTKIIFTLRHNQIHTMLQGHNCGQGPPSQSLIIAKYRKAVYSGLWVQGTLFICYLPHGIAVALTPQRGMDISLYLVRQFTLTLVYFNSSLNPFLYCWKAREVRRAVRRTLRQLFCSSS</sequence>
<reference evidence="12 13" key="1">
    <citation type="submission" date="2022-05" db="EMBL/GenBank/DDBJ databases">
        <authorList>
            <consortium name="Genoscope - CEA"/>
            <person name="William W."/>
        </authorList>
    </citation>
    <scope>NUCLEOTIDE SEQUENCE [LARGE SCALE GENOMIC DNA]</scope>
</reference>
<feature type="transmembrane region" description="Helical" evidence="10">
    <location>
        <begin position="181"/>
        <end position="203"/>
    </location>
</feature>
<protein>
    <recommendedName>
        <fullName evidence="11">G-protein coupled receptors family 1 profile domain-containing protein</fullName>
    </recommendedName>
</protein>
<feature type="transmembrane region" description="Helical" evidence="10">
    <location>
        <begin position="272"/>
        <end position="294"/>
    </location>
</feature>
<evidence type="ECO:0000256" key="6">
    <source>
        <dbReference type="ARBA" id="ARBA00023136"/>
    </source>
</evidence>
<comment type="subcellular location">
    <subcellularLocation>
        <location evidence="1">Cell membrane</location>
        <topology evidence="1">Multi-pass membrane protein</topology>
    </subcellularLocation>
</comment>
<keyword evidence="9" id="KW-0807">Transducer</keyword>
<dbReference type="Proteomes" id="UP001159405">
    <property type="component" value="Unassembled WGS sequence"/>
</dbReference>
<dbReference type="PANTHER" id="PTHR24246">
    <property type="entry name" value="OLFACTORY RECEPTOR AND ADENOSINE RECEPTOR"/>
    <property type="match status" value="1"/>
</dbReference>
<dbReference type="SUPFAM" id="SSF81321">
    <property type="entry name" value="Family A G protein-coupled receptor-like"/>
    <property type="match status" value="1"/>
</dbReference>
<evidence type="ECO:0000256" key="8">
    <source>
        <dbReference type="ARBA" id="ARBA00023180"/>
    </source>
</evidence>
<evidence type="ECO:0000256" key="3">
    <source>
        <dbReference type="ARBA" id="ARBA00022692"/>
    </source>
</evidence>
<feature type="transmembrane region" description="Helical" evidence="10">
    <location>
        <begin position="111"/>
        <end position="133"/>
    </location>
</feature>
<dbReference type="Pfam" id="PF00001">
    <property type="entry name" value="7tm_1"/>
    <property type="match status" value="1"/>
</dbReference>
<evidence type="ECO:0000256" key="2">
    <source>
        <dbReference type="ARBA" id="ARBA00022475"/>
    </source>
</evidence>
<dbReference type="PRINTS" id="PR00237">
    <property type="entry name" value="GPCRRHODOPSN"/>
</dbReference>
<keyword evidence="8" id="KW-0325">Glycoprotein</keyword>
<feature type="transmembrane region" description="Helical" evidence="10">
    <location>
        <begin position="154"/>
        <end position="175"/>
    </location>
</feature>
<proteinExistence type="predicted"/>
<keyword evidence="13" id="KW-1185">Reference proteome</keyword>
<name>A0ABN8P7E0_9CNID</name>
<dbReference type="InterPro" id="IPR017452">
    <property type="entry name" value="GPCR_Rhodpsn_7TM"/>
</dbReference>
<evidence type="ECO:0000313" key="12">
    <source>
        <dbReference type="EMBL" id="CAH3136718.1"/>
    </source>
</evidence>
<evidence type="ECO:0000256" key="5">
    <source>
        <dbReference type="ARBA" id="ARBA00023040"/>
    </source>
</evidence>
<evidence type="ECO:0000256" key="4">
    <source>
        <dbReference type="ARBA" id="ARBA00022989"/>
    </source>
</evidence>
<dbReference type="Gene3D" id="1.20.1070.10">
    <property type="entry name" value="Rhodopsin 7-helix transmembrane proteins"/>
    <property type="match status" value="1"/>
</dbReference>
<evidence type="ECO:0000256" key="1">
    <source>
        <dbReference type="ARBA" id="ARBA00004651"/>
    </source>
</evidence>
<feature type="transmembrane region" description="Helical" evidence="10">
    <location>
        <begin position="236"/>
        <end position="260"/>
    </location>
</feature>
<keyword evidence="7" id="KW-0675">Receptor</keyword>
<dbReference type="EMBL" id="CALNXK010000058">
    <property type="protein sequence ID" value="CAH3136718.1"/>
    <property type="molecule type" value="Genomic_DNA"/>
</dbReference>
<keyword evidence="5" id="KW-0297">G-protein coupled receptor</keyword>
<evidence type="ECO:0000259" key="11">
    <source>
        <dbReference type="PROSITE" id="PS50262"/>
    </source>
</evidence>
<organism evidence="12 13">
    <name type="scientific">Porites lobata</name>
    <dbReference type="NCBI Taxonomy" id="104759"/>
    <lineage>
        <taxon>Eukaryota</taxon>
        <taxon>Metazoa</taxon>
        <taxon>Cnidaria</taxon>
        <taxon>Anthozoa</taxon>
        <taxon>Hexacorallia</taxon>
        <taxon>Scleractinia</taxon>
        <taxon>Fungiina</taxon>
        <taxon>Poritidae</taxon>
        <taxon>Porites</taxon>
    </lineage>
</organism>
<dbReference type="InterPro" id="IPR000276">
    <property type="entry name" value="GPCR_Rhodpsn"/>
</dbReference>
<evidence type="ECO:0000256" key="7">
    <source>
        <dbReference type="ARBA" id="ARBA00023170"/>
    </source>
</evidence>
<evidence type="ECO:0000256" key="9">
    <source>
        <dbReference type="ARBA" id="ARBA00023224"/>
    </source>
</evidence>